<dbReference type="SUPFAM" id="SSF52980">
    <property type="entry name" value="Restriction endonuclease-like"/>
    <property type="match status" value="1"/>
</dbReference>
<dbReference type="Gene3D" id="3.90.1570.10">
    <property type="entry name" value="tt1808, chain A"/>
    <property type="match status" value="1"/>
</dbReference>
<evidence type="ECO:0000259" key="1">
    <source>
        <dbReference type="Pfam" id="PF05685"/>
    </source>
</evidence>
<organism evidence="2 3">
    <name type="scientific">Aquisphaera giovannonii</name>
    <dbReference type="NCBI Taxonomy" id="406548"/>
    <lineage>
        <taxon>Bacteria</taxon>
        <taxon>Pseudomonadati</taxon>
        <taxon>Planctomycetota</taxon>
        <taxon>Planctomycetia</taxon>
        <taxon>Isosphaerales</taxon>
        <taxon>Isosphaeraceae</taxon>
        <taxon>Aquisphaera</taxon>
    </lineage>
</organism>
<evidence type="ECO:0000313" key="3">
    <source>
        <dbReference type="Proteomes" id="UP000324233"/>
    </source>
</evidence>
<keyword evidence="3" id="KW-1185">Reference proteome</keyword>
<dbReference type="RefSeq" id="WP_168221943.1">
    <property type="nucleotide sequence ID" value="NZ_CP042997.1"/>
</dbReference>
<evidence type="ECO:0000313" key="2">
    <source>
        <dbReference type="EMBL" id="QEH35619.1"/>
    </source>
</evidence>
<gene>
    <name evidence="2" type="ORF">OJF2_41720</name>
</gene>
<proteinExistence type="predicted"/>
<feature type="domain" description="Putative restriction endonuclease" evidence="1">
    <location>
        <begin position="35"/>
        <end position="187"/>
    </location>
</feature>
<dbReference type="AlphaFoldDB" id="A0A5B9W636"/>
<dbReference type="Pfam" id="PF05685">
    <property type="entry name" value="Uma2"/>
    <property type="match status" value="1"/>
</dbReference>
<dbReference type="InterPro" id="IPR011335">
    <property type="entry name" value="Restrct_endonuc-II-like"/>
</dbReference>
<dbReference type="InterPro" id="IPR012296">
    <property type="entry name" value="Nuclease_put_TT1808"/>
</dbReference>
<name>A0A5B9W636_9BACT</name>
<dbReference type="PANTHER" id="PTHR35400:SF3">
    <property type="entry name" value="SLL1072 PROTEIN"/>
    <property type="match status" value="1"/>
</dbReference>
<sequence length="206" mass="22888">MPAETRAAPVQTRSTDAPFLLTVELFARMVETGLIPRHRRVYLLGGSLYEKAARTEAHGYVGAAVTSAFYRRMPDDWRLWPESTIKIDDSNAPLPDFSVIRGANPLDYGSPDRYPGPADVGILIEVAVTSLREDLTSALELYARALIPVYWVVDVPSKRILVHSGPRVVDGRGAYTRVEIFHAGDAIPFVLDGREVARIPFDEILR</sequence>
<dbReference type="Proteomes" id="UP000324233">
    <property type="component" value="Chromosome"/>
</dbReference>
<dbReference type="InterPro" id="IPR008538">
    <property type="entry name" value="Uma2"/>
</dbReference>
<dbReference type="CDD" id="cd06260">
    <property type="entry name" value="DUF820-like"/>
    <property type="match status" value="1"/>
</dbReference>
<dbReference type="EMBL" id="CP042997">
    <property type="protein sequence ID" value="QEH35619.1"/>
    <property type="molecule type" value="Genomic_DNA"/>
</dbReference>
<dbReference type="PANTHER" id="PTHR35400">
    <property type="entry name" value="SLR1083 PROTEIN"/>
    <property type="match status" value="1"/>
</dbReference>
<accession>A0A5B9W636</accession>
<reference evidence="2 3" key="1">
    <citation type="submission" date="2019-08" db="EMBL/GenBank/DDBJ databases">
        <title>Deep-cultivation of Planctomycetes and their phenomic and genomic characterization uncovers novel biology.</title>
        <authorList>
            <person name="Wiegand S."/>
            <person name="Jogler M."/>
            <person name="Boedeker C."/>
            <person name="Pinto D."/>
            <person name="Vollmers J."/>
            <person name="Rivas-Marin E."/>
            <person name="Kohn T."/>
            <person name="Peeters S.H."/>
            <person name="Heuer A."/>
            <person name="Rast P."/>
            <person name="Oberbeckmann S."/>
            <person name="Bunk B."/>
            <person name="Jeske O."/>
            <person name="Meyerdierks A."/>
            <person name="Storesund J.E."/>
            <person name="Kallscheuer N."/>
            <person name="Luecker S."/>
            <person name="Lage O.M."/>
            <person name="Pohl T."/>
            <person name="Merkel B.J."/>
            <person name="Hornburger P."/>
            <person name="Mueller R.-W."/>
            <person name="Bruemmer F."/>
            <person name="Labrenz M."/>
            <person name="Spormann A.M."/>
            <person name="Op den Camp H."/>
            <person name="Overmann J."/>
            <person name="Amann R."/>
            <person name="Jetten M.S.M."/>
            <person name="Mascher T."/>
            <person name="Medema M.H."/>
            <person name="Devos D.P."/>
            <person name="Kaster A.-K."/>
            <person name="Ovreas L."/>
            <person name="Rohde M."/>
            <person name="Galperin M.Y."/>
            <person name="Jogler C."/>
        </authorList>
    </citation>
    <scope>NUCLEOTIDE SEQUENCE [LARGE SCALE GENOMIC DNA]</scope>
    <source>
        <strain evidence="2 3">OJF2</strain>
    </source>
</reference>
<dbReference type="KEGG" id="agv:OJF2_41720"/>
<protein>
    <recommendedName>
        <fullName evidence="1">Putative restriction endonuclease domain-containing protein</fullName>
    </recommendedName>
</protein>